<feature type="compositionally biased region" description="Basic and acidic residues" evidence="7">
    <location>
        <begin position="225"/>
        <end position="246"/>
    </location>
</feature>
<dbReference type="Pfam" id="PF07842">
    <property type="entry name" value="GCFC"/>
    <property type="match status" value="1"/>
</dbReference>
<dbReference type="EMBL" id="KE721518">
    <property type="protein sequence ID" value="ERF68459.1"/>
    <property type="molecule type" value="Genomic_DNA"/>
</dbReference>
<protein>
    <recommendedName>
        <fullName evidence="8">G-patch domain-containing protein</fullName>
    </recommendedName>
</protein>
<dbReference type="GO" id="GO:0071008">
    <property type="term" value="C:U2-type post-mRNA release spliceosomal complex"/>
    <property type="evidence" value="ECO:0007669"/>
    <property type="project" value="TreeGrafter"/>
</dbReference>
<feature type="compositionally biased region" description="Polar residues" evidence="7">
    <location>
        <begin position="1"/>
        <end position="10"/>
    </location>
</feature>
<dbReference type="eggNOG" id="KOG2184">
    <property type="taxonomic scope" value="Eukaryota"/>
</dbReference>
<evidence type="ECO:0000256" key="6">
    <source>
        <dbReference type="ARBA" id="ARBA00023242"/>
    </source>
</evidence>
<gene>
    <name evidence="9" type="ORF">EPUS_03777</name>
</gene>
<evidence type="ECO:0000259" key="8">
    <source>
        <dbReference type="PROSITE" id="PS50174"/>
    </source>
</evidence>
<feature type="domain" description="G-patch" evidence="8">
    <location>
        <begin position="181"/>
        <end position="227"/>
    </location>
</feature>
<evidence type="ECO:0000256" key="5">
    <source>
        <dbReference type="ARBA" id="ARBA00023187"/>
    </source>
</evidence>
<dbReference type="OrthoDB" id="4822at2759"/>
<dbReference type="InterPro" id="IPR022783">
    <property type="entry name" value="GCFC_dom"/>
</dbReference>
<name>U1HHW2_ENDPU</name>
<evidence type="ECO:0000256" key="1">
    <source>
        <dbReference type="ARBA" id="ARBA00004123"/>
    </source>
</evidence>
<feature type="compositionally biased region" description="Basic residues" evidence="7">
    <location>
        <begin position="256"/>
        <end position="267"/>
    </location>
</feature>
<feature type="region of interest" description="Disordered" evidence="7">
    <location>
        <begin position="1"/>
        <end position="61"/>
    </location>
</feature>
<evidence type="ECO:0000256" key="7">
    <source>
        <dbReference type="SAM" id="MobiDB-lite"/>
    </source>
</evidence>
<dbReference type="InterPro" id="IPR000467">
    <property type="entry name" value="G_patch_dom"/>
</dbReference>
<evidence type="ECO:0000313" key="9">
    <source>
        <dbReference type="EMBL" id="ERF68459.1"/>
    </source>
</evidence>
<dbReference type="GeneID" id="19238815"/>
<evidence type="ECO:0000256" key="2">
    <source>
        <dbReference type="ARBA" id="ARBA00010900"/>
    </source>
</evidence>
<dbReference type="Pfam" id="PF01585">
    <property type="entry name" value="G-patch"/>
    <property type="match status" value="1"/>
</dbReference>
<evidence type="ECO:0000256" key="3">
    <source>
        <dbReference type="ARBA" id="ARBA00022664"/>
    </source>
</evidence>
<accession>U1HHW2</accession>
<dbReference type="GO" id="GO:0003676">
    <property type="term" value="F:nucleic acid binding"/>
    <property type="evidence" value="ECO:0007669"/>
    <property type="project" value="InterPro"/>
</dbReference>
<dbReference type="HOGENOM" id="CLU_007977_0_0_1"/>
<dbReference type="Pfam" id="PF12457">
    <property type="entry name" value="TIP_N"/>
    <property type="match status" value="1"/>
</dbReference>
<evidence type="ECO:0000256" key="4">
    <source>
        <dbReference type="ARBA" id="ARBA00022728"/>
    </source>
</evidence>
<dbReference type="InterPro" id="IPR045211">
    <property type="entry name" value="TFP11/STIP/Ntr1"/>
</dbReference>
<dbReference type="AlphaFoldDB" id="U1HHW2"/>
<dbReference type="InterPro" id="IPR022159">
    <property type="entry name" value="STIP/TFIP11_N"/>
</dbReference>
<keyword evidence="10" id="KW-1185">Reference proteome</keyword>
<dbReference type="SMART" id="SM00443">
    <property type="entry name" value="G_patch"/>
    <property type="match status" value="1"/>
</dbReference>
<organism evidence="9 10">
    <name type="scientific">Endocarpon pusillum (strain Z07020 / HMAS-L-300199)</name>
    <name type="common">Lichen-forming fungus</name>
    <dbReference type="NCBI Taxonomy" id="1263415"/>
    <lineage>
        <taxon>Eukaryota</taxon>
        <taxon>Fungi</taxon>
        <taxon>Dikarya</taxon>
        <taxon>Ascomycota</taxon>
        <taxon>Pezizomycotina</taxon>
        <taxon>Eurotiomycetes</taxon>
        <taxon>Chaetothyriomycetidae</taxon>
        <taxon>Verrucariales</taxon>
        <taxon>Verrucariaceae</taxon>
        <taxon>Endocarpon</taxon>
    </lineage>
</organism>
<feature type="compositionally biased region" description="Polar residues" evidence="7">
    <location>
        <begin position="118"/>
        <end position="127"/>
    </location>
</feature>
<dbReference type="PROSITE" id="PS50174">
    <property type="entry name" value="G_PATCH"/>
    <property type="match status" value="1"/>
</dbReference>
<comment type="subcellular location">
    <subcellularLocation>
        <location evidence="1">Nucleus</location>
    </subcellularLocation>
</comment>
<dbReference type="PANTHER" id="PTHR23329">
    <property type="entry name" value="TUFTELIN-INTERACTING PROTEIN 11-RELATED"/>
    <property type="match status" value="1"/>
</dbReference>
<feature type="region of interest" description="Disordered" evidence="7">
    <location>
        <begin position="214"/>
        <end position="285"/>
    </location>
</feature>
<keyword evidence="4" id="KW-0747">Spliceosome</keyword>
<keyword evidence="6" id="KW-0539">Nucleus</keyword>
<sequence length="857" mass="95765">MSDSSETSSAEDGFLFPNTDPGAEEFAEPRRKRRKTGRDNKESAALGIFGSDSDDDRPVQQWKSRTLRGKGVGFVSSKADGGSEVDEEDGEEMLGVEVHDTAGLRPSTGTGLGWSQAARESSPQNMSKNHDMGTPLGLGFAPSSAQQAYTGAREFMKTESPPPAMSRPSNFGASSKGGMNNNSFAAKMMAKMGYVAGQGLGSSGQGIVNPIETKLRPQGAGLGTVKEKTQQAKEEAKREAARRGEVLEDSSEEERKRKRKAKEKRRLQGGSGASTPGSKPRTKYRTVGDIEAAAEGLEVPKVLKSLIDATGRETRLLTSTSGLMTPTNEVSDGESTKIAKRAKRDLEAFADAWNAETEKKKYIDAQELLLSGEIEANNLAIDQTRALLKALDSLSLEGNGSLDEQWDEVIQNLEILQVEFSGRLEEYGLPEAAVASLEPLFRRKMEGWDPLQDPEGLVSALRRVLPILGVNDDQPVHQKSTTLYESMIVTLWLPKVRTVLVNDWNVHEAKNAVNLLESWKQILPRFAYEQLLTQTIVPKLKNAVREWKPRSNRKHHSHLAPHKWLFEWLPLLSERQRDLKNANGVMGEVRRKFRSTFDHWDVTRGVMEGISHWRNLLQSDLDVILRNHLLPRLARHLRNHLEINPQEQDLAPLEDVLKWTEFFNPHVMGELLVAEFFPKWHDVLHIWLTSDPNYEEVGEWFSWWKEQIPEAIRDLKPAADEWQKGLEMMELALELGDRAAEELPAPVARLTEDFVKRSTNGHTAVKAEKVEPVAEQDMSFKDQVDQWSISENLLMIPMREAHATTGLPVFRITASATGKGGVLVYLKGDVVWAQNRTRDAWHPVGLDNSLVDRAEGK</sequence>
<evidence type="ECO:0000313" key="10">
    <source>
        <dbReference type="Proteomes" id="UP000019373"/>
    </source>
</evidence>
<keyword evidence="5" id="KW-0508">mRNA splicing</keyword>
<keyword evidence="3" id="KW-0507">mRNA processing</keyword>
<dbReference type="OMA" id="CEQDIIQ"/>
<dbReference type="RefSeq" id="XP_007805951.1">
    <property type="nucleotide sequence ID" value="XM_007807760.1"/>
</dbReference>
<dbReference type="GO" id="GO:0000390">
    <property type="term" value="P:spliceosomal complex disassembly"/>
    <property type="evidence" value="ECO:0007669"/>
    <property type="project" value="InterPro"/>
</dbReference>
<feature type="compositionally biased region" description="Polar residues" evidence="7">
    <location>
        <begin position="167"/>
        <end position="179"/>
    </location>
</feature>
<feature type="region of interest" description="Disordered" evidence="7">
    <location>
        <begin position="97"/>
        <end position="179"/>
    </location>
</feature>
<dbReference type="Proteomes" id="UP000019373">
    <property type="component" value="Unassembled WGS sequence"/>
</dbReference>
<comment type="similarity">
    <text evidence="2">Belongs to the TFP11/STIP family.</text>
</comment>
<reference evidence="10" key="1">
    <citation type="journal article" date="2014" name="BMC Genomics">
        <title>Genome characteristics reveal the impact of lichenization on lichen-forming fungus Endocarpon pusillum Hedwig (Verrucariales, Ascomycota).</title>
        <authorList>
            <person name="Wang Y.-Y."/>
            <person name="Liu B."/>
            <person name="Zhang X.-Y."/>
            <person name="Zhou Q.-M."/>
            <person name="Zhang T."/>
            <person name="Li H."/>
            <person name="Yu Y.-F."/>
            <person name="Zhang X.-L."/>
            <person name="Hao X.-Y."/>
            <person name="Wang M."/>
            <person name="Wang L."/>
            <person name="Wei J.-C."/>
        </authorList>
    </citation>
    <scope>NUCLEOTIDE SEQUENCE [LARGE SCALE GENOMIC DNA]</scope>
    <source>
        <strain evidence="10">Z07020 / HMAS-L-300199</strain>
    </source>
</reference>
<feature type="region of interest" description="Disordered" evidence="7">
    <location>
        <begin position="72"/>
        <end position="91"/>
    </location>
</feature>
<dbReference type="PANTHER" id="PTHR23329:SF1">
    <property type="entry name" value="TUFTELIN-INTERACTING PROTEIN 11"/>
    <property type="match status" value="1"/>
</dbReference>
<proteinExistence type="inferred from homology"/>